<keyword evidence="1" id="KW-1133">Transmembrane helix</keyword>
<evidence type="ECO:0000313" key="2">
    <source>
        <dbReference type="EMBL" id="CAE0485626.1"/>
    </source>
</evidence>
<gene>
    <name evidence="2" type="ORF">DTER00134_LOCUS665</name>
</gene>
<evidence type="ECO:0008006" key="3">
    <source>
        <dbReference type="Google" id="ProtNLM"/>
    </source>
</evidence>
<keyword evidence="1" id="KW-0472">Membrane</keyword>
<feature type="transmembrane region" description="Helical" evidence="1">
    <location>
        <begin position="163"/>
        <end position="182"/>
    </location>
</feature>
<feature type="transmembrane region" description="Helical" evidence="1">
    <location>
        <begin position="125"/>
        <end position="143"/>
    </location>
</feature>
<keyword evidence="1" id="KW-0812">Transmembrane</keyword>
<dbReference type="EMBL" id="HBIP01001573">
    <property type="protein sequence ID" value="CAE0485626.1"/>
    <property type="molecule type" value="Transcribed_RNA"/>
</dbReference>
<proteinExistence type="predicted"/>
<evidence type="ECO:0000256" key="1">
    <source>
        <dbReference type="SAM" id="Phobius"/>
    </source>
</evidence>
<organism evidence="2">
    <name type="scientific">Dunaliella tertiolecta</name>
    <name type="common">Green alga</name>
    <dbReference type="NCBI Taxonomy" id="3047"/>
    <lineage>
        <taxon>Eukaryota</taxon>
        <taxon>Viridiplantae</taxon>
        <taxon>Chlorophyta</taxon>
        <taxon>core chlorophytes</taxon>
        <taxon>Chlorophyceae</taxon>
        <taxon>CS clade</taxon>
        <taxon>Chlamydomonadales</taxon>
        <taxon>Dunaliellaceae</taxon>
        <taxon>Dunaliella</taxon>
    </lineage>
</organism>
<sequence>MAVIQITRRQVLKFLVFLMFATWVVSLAGLIHATNMCRKKELHYTHPTFVIGQNDARSNIIDGYTQPFPRGPDDNLPYPDGGQLAYRCGIHFSLEFWAVAFEFFVVVFSWLAVTRPNLFNSKYTLTAFIGIATYQYMYFASIFTKLSYFFGGHDAHSDKAAHATQTAMAGSIMVLVMNYIFLWTYSSDWGIEDDLAEEAAEQEAKSKDILNQADKDQA</sequence>
<accession>A0A7S3QKE6</accession>
<name>A0A7S3QKE6_DUNTE</name>
<feature type="transmembrane region" description="Helical" evidence="1">
    <location>
        <begin position="12"/>
        <end position="33"/>
    </location>
</feature>
<dbReference type="AlphaFoldDB" id="A0A7S3QKE6"/>
<feature type="transmembrane region" description="Helical" evidence="1">
    <location>
        <begin position="96"/>
        <end position="113"/>
    </location>
</feature>
<protein>
    <recommendedName>
        <fullName evidence="3">MARVEL domain-containing protein</fullName>
    </recommendedName>
</protein>
<reference evidence="2" key="1">
    <citation type="submission" date="2021-01" db="EMBL/GenBank/DDBJ databases">
        <authorList>
            <person name="Corre E."/>
            <person name="Pelletier E."/>
            <person name="Niang G."/>
            <person name="Scheremetjew M."/>
            <person name="Finn R."/>
            <person name="Kale V."/>
            <person name="Holt S."/>
            <person name="Cochrane G."/>
            <person name="Meng A."/>
            <person name="Brown T."/>
            <person name="Cohen L."/>
        </authorList>
    </citation>
    <scope>NUCLEOTIDE SEQUENCE</scope>
    <source>
        <strain evidence="2">CCMP1320</strain>
    </source>
</reference>